<evidence type="ECO:0000313" key="1">
    <source>
        <dbReference type="EMBL" id="MFB0845771.1"/>
    </source>
</evidence>
<reference evidence="1 2" key="1">
    <citation type="submission" date="2024-09" db="EMBL/GenBank/DDBJ databases">
        <authorList>
            <person name="Makale K.P.P."/>
            <person name="Makhzoum A."/>
            <person name="Rantong G."/>
            <person name="Rahube T.O."/>
        </authorList>
    </citation>
    <scope>NUCLEOTIDE SEQUENCE [LARGE SCALE GENOMIC DNA]</scope>
    <source>
        <strain evidence="1 2">KM_D13</strain>
    </source>
</reference>
<gene>
    <name evidence="1" type="ORF">ACEU3E_26645</name>
</gene>
<dbReference type="InterPro" id="IPR010022">
    <property type="entry name" value="XkdX"/>
</dbReference>
<dbReference type="Proteomes" id="UP001575622">
    <property type="component" value="Unassembled WGS sequence"/>
</dbReference>
<dbReference type="RefSeq" id="WP_373955818.1">
    <property type="nucleotide sequence ID" value="NZ_JBHDLN010000016.1"/>
</dbReference>
<name>A0ABV4V9I9_9BACL</name>
<evidence type="ECO:0000313" key="2">
    <source>
        <dbReference type="Proteomes" id="UP001575622"/>
    </source>
</evidence>
<sequence>MSDFERIKLYFEMDWATQEQLKKFVYFNVITPEEYKAITGAEYVQ</sequence>
<dbReference type="EMBL" id="JBHDLN010000016">
    <property type="protein sequence ID" value="MFB0845771.1"/>
    <property type="molecule type" value="Genomic_DNA"/>
</dbReference>
<keyword evidence="2" id="KW-1185">Reference proteome</keyword>
<dbReference type="NCBIfam" id="TIGR01669">
    <property type="entry name" value="phage_XkdX"/>
    <property type="match status" value="1"/>
</dbReference>
<organism evidence="1 2">
    <name type="scientific">Paenibacillus oleatilyticus</name>
    <dbReference type="NCBI Taxonomy" id="2594886"/>
    <lineage>
        <taxon>Bacteria</taxon>
        <taxon>Bacillati</taxon>
        <taxon>Bacillota</taxon>
        <taxon>Bacilli</taxon>
        <taxon>Bacillales</taxon>
        <taxon>Paenibacillaceae</taxon>
        <taxon>Paenibacillus</taxon>
    </lineage>
</organism>
<comment type="caution">
    <text evidence="1">The sequence shown here is derived from an EMBL/GenBank/DDBJ whole genome shotgun (WGS) entry which is preliminary data.</text>
</comment>
<protein>
    <submittedName>
        <fullName evidence="1">XkdX family protein</fullName>
    </submittedName>
</protein>
<dbReference type="Pfam" id="PF09693">
    <property type="entry name" value="Phage_XkdX"/>
    <property type="match status" value="1"/>
</dbReference>
<accession>A0ABV4V9I9</accession>
<proteinExistence type="predicted"/>